<dbReference type="InterPro" id="IPR001647">
    <property type="entry name" value="HTH_TetR"/>
</dbReference>
<keyword evidence="1 2" id="KW-0238">DNA-binding</keyword>
<dbReference type="AlphaFoldDB" id="A0A9D1M1B6"/>
<dbReference type="InterPro" id="IPR050624">
    <property type="entry name" value="HTH-type_Tx_Regulator"/>
</dbReference>
<evidence type="ECO:0000259" key="3">
    <source>
        <dbReference type="PROSITE" id="PS50977"/>
    </source>
</evidence>
<dbReference type="InterPro" id="IPR039532">
    <property type="entry name" value="TetR_C_Firmicutes"/>
</dbReference>
<evidence type="ECO:0000313" key="5">
    <source>
        <dbReference type="Proteomes" id="UP000824093"/>
    </source>
</evidence>
<evidence type="ECO:0000256" key="1">
    <source>
        <dbReference type="ARBA" id="ARBA00023125"/>
    </source>
</evidence>
<feature type="DNA-binding region" description="H-T-H motif" evidence="2">
    <location>
        <begin position="32"/>
        <end position="51"/>
    </location>
</feature>
<gene>
    <name evidence="4" type="ORF">IAB70_04190</name>
</gene>
<dbReference type="Pfam" id="PF14278">
    <property type="entry name" value="TetR_C_8"/>
    <property type="match status" value="1"/>
</dbReference>
<dbReference type="Proteomes" id="UP000824093">
    <property type="component" value="Unassembled WGS sequence"/>
</dbReference>
<dbReference type="EMBL" id="DVNH01000027">
    <property type="protein sequence ID" value="HIU51807.1"/>
    <property type="molecule type" value="Genomic_DNA"/>
</dbReference>
<dbReference type="PANTHER" id="PTHR43479:SF7">
    <property type="entry name" value="TETR-FAMILY TRANSCRIPTIONAL REGULATOR"/>
    <property type="match status" value="1"/>
</dbReference>
<reference evidence="4" key="1">
    <citation type="submission" date="2020-10" db="EMBL/GenBank/DDBJ databases">
        <authorList>
            <person name="Gilroy R."/>
        </authorList>
    </citation>
    <scope>NUCLEOTIDE SEQUENCE</scope>
    <source>
        <strain evidence="4">CHK195-15760</strain>
    </source>
</reference>
<dbReference type="InterPro" id="IPR009057">
    <property type="entry name" value="Homeodomain-like_sf"/>
</dbReference>
<protein>
    <submittedName>
        <fullName evidence="4">TetR/AcrR family transcriptional regulator C-terminal domain-containing protein</fullName>
    </submittedName>
</protein>
<comment type="caution">
    <text evidence="4">The sequence shown here is derived from an EMBL/GenBank/DDBJ whole genome shotgun (WGS) entry which is preliminary data.</text>
</comment>
<accession>A0A9D1M1B6</accession>
<dbReference type="GO" id="GO:0003677">
    <property type="term" value="F:DNA binding"/>
    <property type="evidence" value="ECO:0007669"/>
    <property type="project" value="UniProtKB-UniRule"/>
</dbReference>
<proteinExistence type="predicted"/>
<reference evidence="4" key="2">
    <citation type="journal article" date="2021" name="PeerJ">
        <title>Extensive microbial diversity within the chicken gut microbiome revealed by metagenomics and culture.</title>
        <authorList>
            <person name="Gilroy R."/>
            <person name="Ravi A."/>
            <person name="Getino M."/>
            <person name="Pursley I."/>
            <person name="Horton D.L."/>
            <person name="Alikhan N.F."/>
            <person name="Baker D."/>
            <person name="Gharbi K."/>
            <person name="Hall N."/>
            <person name="Watson M."/>
            <person name="Adriaenssens E.M."/>
            <person name="Foster-Nyarko E."/>
            <person name="Jarju S."/>
            <person name="Secka A."/>
            <person name="Antonio M."/>
            <person name="Oren A."/>
            <person name="Chaudhuri R.R."/>
            <person name="La Ragione R."/>
            <person name="Hildebrand F."/>
            <person name="Pallen M.J."/>
        </authorList>
    </citation>
    <scope>NUCLEOTIDE SEQUENCE</scope>
    <source>
        <strain evidence="4">CHK195-15760</strain>
    </source>
</reference>
<name>A0A9D1M1B6_9FIRM</name>
<evidence type="ECO:0000256" key="2">
    <source>
        <dbReference type="PROSITE-ProRule" id="PRU00335"/>
    </source>
</evidence>
<dbReference type="SUPFAM" id="SSF46689">
    <property type="entry name" value="Homeodomain-like"/>
    <property type="match status" value="1"/>
</dbReference>
<dbReference type="PROSITE" id="PS50977">
    <property type="entry name" value="HTH_TETR_2"/>
    <property type="match status" value="1"/>
</dbReference>
<dbReference type="Gene3D" id="1.10.357.10">
    <property type="entry name" value="Tetracycline Repressor, domain 2"/>
    <property type="match status" value="1"/>
</dbReference>
<dbReference type="PANTHER" id="PTHR43479">
    <property type="entry name" value="ACREF/ENVCD OPERON REPRESSOR-RELATED"/>
    <property type="match status" value="1"/>
</dbReference>
<feature type="domain" description="HTH tetR-type" evidence="3">
    <location>
        <begin position="9"/>
        <end position="69"/>
    </location>
</feature>
<sequence length="191" mass="21891">MKENDQRVRITKLLIKKTFTELLTKKPIQKISVKELCEKAGINRGTFYSHYEDIYDLLEKIENEMLEEFKIQLSPILTSSEADLTSLDFFISIFKFLANHSDICIIMFSETGDKTFVAKMLELGKAQCISAYTKHFKNASPDQIEHFYSFVSAGCISILVKWLEGGMKDSIDDLAKTTEELISCTIKYLES</sequence>
<evidence type="ECO:0000313" key="4">
    <source>
        <dbReference type="EMBL" id="HIU51807.1"/>
    </source>
</evidence>
<dbReference type="Pfam" id="PF00440">
    <property type="entry name" value="TetR_N"/>
    <property type="match status" value="1"/>
</dbReference>
<organism evidence="4 5">
    <name type="scientific">Candidatus Merdicola faecigallinarum</name>
    <dbReference type="NCBI Taxonomy" id="2840862"/>
    <lineage>
        <taxon>Bacteria</taxon>
        <taxon>Bacillati</taxon>
        <taxon>Bacillota</taxon>
        <taxon>Clostridia</taxon>
        <taxon>Candidatus Merdicola</taxon>
    </lineage>
</organism>